<dbReference type="Proteomes" id="UP000036202">
    <property type="component" value="Plasmid pbeh2"/>
</dbReference>
<reference evidence="1 2" key="1">
    <citation type="journal article" date="2015" name="PLoS ONE">
        <title>Genome Sequence of Bacillus endophyticus and Analysis of Its Companion Mechanism in the Ketogulonigenium vulgare-Bacillus Strain Consortium.</title>
        <authorList>
            <person name="Jia N."/>
            <person name="Du J."/>
            <person name="Ding M.Z."/>
            <person name="Gao F."/>
            <person name="Yuan Y.J."/>
        </authorList>
    </citation>
    <scope>NUCLEOTIDE SEQUENCE [LARGE SCALE GENOMIC DNA]</scope>
    <source>
        <strain evidence="1 2">Hbe603</strain>
        <plasmid evidence="2">pbeh2</plasmid>
    </source>
</reference>
<keyword evidence="1" id="KW-0614">Plasmid</keyword>
<evidence type="ECO:0000313" key="2">
    <source>
        <dbReference type="Proteomes" id="UP000036202"/>
    </source>
</evidence>
<evidence type="ECO:0000313" key="1">
    <source>
        <dbReference type="EMBL" id="AWG44263.1"/>
    </source>
</evidence>
<dbReference type="EMBL" id="CP015324">
    <property type="protein sequence ID" value="AWG44263.1"/>
    <property type="molecule type" value="Genomic_DNA"/>
</dbReference>
<protein>
    <submittedName>
        <fullName evidence="1">Uncharacterized protein</fullName>
    </submittedName>
</protein>
<gene>
    <name evidence="1" type="ORF">BEH_25080</name>
</gene>
<accession>A0A2S1LZM1</accession>
<dbReference type="AlphaFoldDB" id="A0A2S1LZM1"/>
<name>A0A2S1LZM1_9BACI</name>
<keyword evidence="2" id="KW-1185">Reference proteome</keyword>
<geneLocation type="plasmid" evidence="2">
    <name>pbeh2</name>
</geneLocation>
<sequence>MKAANSTMYEILHKQEKKRSSKTLGGQGFWNLSTSSKIDYVNYKCIGYTTYKTEKPTDPEQ</sequence>
<dbReference type="KEGG" id="beo:BEH_25080"/>
<organism evidence="1 2">
    <name type="scientific">Priestia filamentosa</name>
    <dbReference type="NCBI Taxonomy" id="1402861"/>
    <lineage>
        <taxon>Bacteria</taxon>
        <taxon>Bacillati</taxon>
        <taxon>Bacillota</taxon>
        <taxon>Bacilli</taxon>
        <taxon>Bacillales</taxon>
        <taxon>Bacillaceae</taxon>
        <taxon>Priestia</taxon>
    </lineage>
</organism>
<proteinExistence type="predicted"/>